<proteinExistence type="predicted"/>
<feature type="transmembrane region" description="Helical" evidence="1">
    <location>
        <begin position="137"/>
        <end position="163"/>
    </location>
</feature>
<feature type="transmembrane region" description="Helical" evidence="1">
    <location>
        <begin position="104"/>
        <end position="125"/>
    </location>
</feature>
<gene>
    <name evidence="2" type="ORF">Cci01nite_29460</name>
</gene>
<reference evidence="2 3" key="1">
    <citation type="submission" date="2021-01" db="EMBL/GenBank/DDBJ databases">
        <title>Whole genome shotgun sequence of Catellatospora citrea NBRC 14495.</title>
        <authorList>
            <person name="Komaki H."/>
            <person name="Tamura T."/>
        </authorList>
    </citation>
    <scope>NUCLEOTIDE SEQUENCE [LARGE SCALE GENOMIC DNA]</scope>
    <source>
        <strain evidence="2 3">NBRC 14495</strain>
    </source>
</reference>
<keyword evidence="3" id="KW-1185">Reference proteome</keyword>
<keyword evidence="1" id="KW-0472">Membrane</keyword>
<name>A0A8J3KDT1_9ACTN</name>
<dbReference type="AlphaFoldDB" id="A0A8J3KDT1"/>
<accession>A0A8J3KDT1</accession>
<keyword evidence="1" id="KW-0812">Transmembrane</keyword>
<evidence type="ECO:0000313" key="3">
    <source>
        <dbReference type="Proteomes" id="UP000659904"/>
    </source>
</evidence>
<feature type="transmembrane region" description="Helical" evidence="1">
    <location>
        <begin position="75"/>
        <end position="98"/>
    </location>
</feature>
<dbReference type="EMBL" id="BONH01000011">
    <property type="protein sequence ID" value="GIF97852.1"/>
    <property type="molecule type" value="Genomic_DNA"/>
</dbReference>
<organism evidence="2 3">
    <name type="scientific">Catellatospora citrea</name>
    <dbReference type="NCBI Taxonomy" id="53366"/>
    <lineage>
        <taxon>Bacteria</taxon>
        <taxon>Bacillati</taxon>
        <taxon>Actinomycetota</taxon>
        <taxon>Actinomycetes</taxon>
        <taxon>Micromonosporales</taxon>
        <taxon>Micromonosporaceae</taxon>
        <taxon>Catellatospora</taxon>
    </lineage>
</organism>
<evidence type="ECO:0000256" key="1">
    <source>
        <dbReference type="SAM" id="Phobius"/>
    </source>
</evidence>
<protein>
    <submittedName>
        <fullName evidence="2">Uncharacterized protein</fullName>
    </submittedName>
</protein>
<dbReference type="Proteomes" id="UP000659904">
    <property type="component" value="Unassembled WGS sequence"/>
</dbReference>
<keyword evidence="1" id="KW-1133">Transmembrane helix</keyword>
<sequence>MRSGAARPPGWCTEGVTPNPYRAPLLTVRPPAAATTFERHDRAVVTMSAPVPVPSAVPAPSADARRRQRVRRVRSGIWAALAGHGLALTIPLLPAALADAPGTVYAACIVVAQVLLAATVVGLGIARTVRRDGANGVGLVIGWIAGVPVAAVAGIAVLVALAAC</sequence>
<comment type="caution">
    <text evidence="2">The sequence shown here is derived from an EMBL/GenBank/DDBJ whole genome shotgun (WGS) entry which is preliminary data.</text>
</comment>
<evidence type="ECO:0000313" key="2">
    <source>
        <dbReference type="EMBL" id="GIF97852.1"/>
    </source>
</evidence>